<dbReference type="RefSeq" id="WP_109625932.1">
    <property type="nucleotide sequence ID" value="NZ_JANKBI010000019.1"/>
</dbReference>
<keyword evidence="2" id="KW-1133">Transmembrane helix</keyword>
<feature type="transmembrane region" description="Helical" evidence="2">
    <location>
        <begin position="43"/>
        <end position="62"/>
    </location>
</feature>
<feature type="transmembrane region" description="Helical" evidence="2">
    <location>
        <begin position="68"/>
        <end position="94"/>
    </location>
</feature>
<organism evidence="3 4">
    <name type="scientific">Murimonas intestini</name>
    <dbReference type="NCBI Taxonomy" id="1337051"/>
    <lineage>
        <taxon>Bacteria</taxon>
        <taxon>Bacillati</taxon>
        <taxon>Bacillota</taxon>
        <taxon>Clostridia</taxon>
        <taxon>Lachnospirales</taxon>
        <taxon>Lachnospiraceae</taxon>
        <taxon>Murimonas</taxon>
    </lineage>
</organism>
<dbReference type="Pfam" id="PF06541">
    <property type="entry name" value="ABC_trans_CmpB"/>
    <property type="match status" value="1"/>
</dbReference>
<keyword evidence="4" id="KW-1185">Reference proteome</keyword>
<gene>
    <name evidence="3" type="ORF">C7383_104241</name>
</gene>
<feature type="transmembrane region" description="Helical" evidence="2">
    <location>
        <begin position="106"/>
        <end position="128"/>
    </location>
</feature>
<evidence type="ECO:0000313" key="4">
    <source>
        <dbReference type="Proteomes" id="UP000245412"/>
    </source>
</evidence>
<feature type="transmembrane region" description="Helical" evidence="2">
    <location>
        <begin position="148"/>
        <end position="170"/>
    </location>
</feature>
<dbReference type="InterPro" id="IPR010540">
    <property type="entry name" value="CmpB_TMEM229"/>
</dbReference>
<evidence type="ECO:0000256" key="2">
    <source>
        <dbReference type="SAM" id="Phobius"/>
    </source>
</evidence>
<proteinExistence type="predicted"/>
<dbReference type="EMBL" id="QGGY01000004">
    <property type="protein sequence ID" value="PWJ76795.1"/>
    <property type="molecule type" value="Genomic_DNA"/>
</dbReference>
<feature type="coiled-coil region" evidence="1">
    <location>
        <begin position="236"/>
        <end position="311"/>
    </location>
</feature>
<keyword evidence="2" id="KW-0472">Membrane</keyword>
<keyword evidence="1" id="KW-0175">Coiled coil</keyword>
<dbReference type="Proteomes" id="UP000245412">
    <property type="component" value="Unassembled WGS sequence"/>
</dbReference>
<reference evidence="3 4" key="1">
    <citation type="submission" date="2018-05" db="EMBL/GenBank/DDBJ databases">
        <authorList>
            <person name="Goeker M."/>
            <person name="Huntemann M."/>
            <person name="Clum A."/>
            <person name="Pillay M."/>
            <person name="Palaniappan K."/>
            <person name="Varghese N."/>
            <person name="Mikhailova N."/>
            <person name="Stamatis D."/>
            <person name="Reddy T."/>
            <person name="Daum C."/>
            <person name="Shapiro N."/>
            <person name="Ivanova N."/>
            <person name="Kyrpides N."/>
            <person name="Woyke T."/>
        </authorList>
    </citation>
    <scope>NUCLEOTIDE SEQUENCE [LARGE SCALE GENOMIC DNA]</scope>
    <source>
        <strain evidence="3 4">DSM 26524</strain>
    </source>
</reference>
<feature type="coiled-coil region" evidence="1">
    <location>
        <begin position="169"/>
        <end position="196"/>
    </location>
</feature>
<evidence type="ECO:0000313" key="3">
    <source>
        <dbReference type="EMBL" id="PWJ76795.1"/>
    </source>
</evidence>
<name>A0AB73T5M0_9FIRM</name>
<dbReference type="AlphaFoldDB" id="A0AB73T5M0"/>
<accession>A0AB73T5M0</accession>
<evidence type="ECO:0000256" key="1">
    <source>
        <dbReference type="SAM" id="Coils"/>
    </source>
</evidence>
<protein>
    <submittedName>
        <fullName evidence="3">Membrane protein</fullName>
    </submittedName>
</protein>
<keyword evidence="2" id="KW-0812">Transmembrane</keyword>
<comment type="caution">
    <text evidence="3">The sequence shown here is derived from an EMBL/GenBank/DDBJ whole genome shotgun (WGS) entry which is preliminary data.</text>
</comment>
<feature type="transmembrane region" description="Helical" evidence="2">
    <location>
        <begin position="12"/>
        <end position="31"/>
    </location>
</feature>
<sequence length="312" mass="35720">MTYQYTLVDWLLFFYIYCFIGWCIESTFVSVKKKKFVNRGFMRGPFLPLYGSGAVIMLFATIPFRNNILLIFLAGGLAATVLEYITGVCMEALFKVRYWDYSKQPFNFQGHICLGTSIAWGMLSIALVKIIHSPVEGLVLSLNHTFALAAAIVLSVFIACDFILSFKAALDIRNMLEKMTRAKEELEKMRTRLDAIAAFSGPGFAPDKTQKSAINSSSLGELLENVRERLEGLAQNESVKKNTSQFREELERLKDQYNEQREKRSDLNRHLGFFRRDLLKGQPTATSRKFKEAYEELKAAAEEKRKKEKHDK</sequence>